<dbReference type="EMBL" id="JAUTXU010000095">
    <property type="protein sequence ID" value="KAK3709070.1"/>
    <property type="molecule type" value="Genomic_DNA"/>
</dbReference>
<gene>
    <name evidence="1" type="ORF">LTR37_011049</name>
</gene>
<sequence length="265" mass="29583">MPRDLEALTKEDTVQGLPELSKSPEEMVDRKGLTEAEDERSMLNALSQRNEKRDELHPYTQSLTLSDIESCVRLEEATFPENERCTREKFQYRLKRCGELSMGIYTSHETNDIITAETSTPVYSGAPERKAVLLGHIVATKTTNSTVKDSDMSIPDSPDSKVGHTDEGRTICIHSLAVLPEYQKRGLGKTLLKAYLQRMEGQGVGDRVALIAHDHLIAYYEGFGFENKGKSEAQFGGGGWYDLVRELRSEESADDDDDDDGDGDD</sequence>
<dbReference type="Proteomes" id="UP001281147">
    <property type="component" value="Unassembled WGS sequence"/>
</dbReference>
<reference evidence="1" key="1">
    <citation type="submission" date="2023-07" db="EMBL/GenBank/DDBJ databases">
        <title>Black Yeasts Isolated from many extreme environments.</title>
        <authorList>
            <person name="Coleine C."/>
            <person name="Stajich J.E."/>
            <person name="Selbmann L."/>
        </authorList>
    </citation>
    <scope>NUCLEOTIDE SEQUENCE</scope>
    <source>
        <strain evidence="1">CCFEE 5714</strain>
    </source>
</reference>
<accession>A0ACC3N4N0</accession>
<evidence type="ECO:0000313" key="1">
    <source>
        <dbReference type="EMBL" id="KAK3709070.1"/>
    </source>
</evidence>
<keyword evidence="2" id="KW-1185">Reference proteome</keyword>
<name>A0ACC3N4N0_9PEZI</name>
<evidence type="ECO:0000313" key="2">
    <source>
        <dbReference type="Proteomes" id="UP001281147"/>
    </source>
</evidence>
<comment type="caution">
    <text evidence="1">The sequence shown here is derived from an EMBL/GenBank/DDBJ whole genome shotgun (WGS) entry which is preliminary data.</text>
</comment>
<organism evidence="1 2">
    <name type="scientific">Vermiconidia calcicola</name>
    <dbReference type="NCBI Taxonomy" id="1690605"/>
    <lineage>
        <taxon>Eukaryota</taxon>
        <taxon>Fungi</taxon>
        <taxon>Dikarya</taxon>
        <taxon>Ascomycota</taxon>
        <taxon>Pezizomycotina</taxon>
        <taxon>Dothideomycetes</taxon>
        <taxon>Dothideomycetidae</taxon>
        <taxon>Mycosphaerellales</taxon>
        <taxon>Extremaceae</taxon>
        <taxon>Vermiconidia</taxon>
    </lineage>
</organism>
<proteinExistence type="predicted"/>
<protein>
    <submittedName>
        <fullName evidence="1">Uncharacterized protein</fullName>
    </submittedName>
</protein>